<name>A0A2Z5PSJ7_METMI</name>
<accession>A0A2Z5PSJ7</accession>
<dbReference type="EMBL" id="AP011528">
    <property type="protein sequence ID" value="BAP62917.1"/>
    <property type="molecule type" value="Genomic_DNA"/>
</dbReference>
<dbReference type="KEGG" id="mmao:MMOS7_08310"/>
<reference evidence="1 2" key="1">
    <citation type="submission" date="2009-06" db="EMBL/GenBank/DDBJ databases">
        <title>Molecular Evidence for Microbiologically Influenced Corrosion from genome of Methanogen.</title>
        <authorList>
            <person name="Ito N."/>
            <person name="Tsurumaru H."/>
            <person name="Shimizu A."/>
            <person name="Harada T."/>
            <person name="Hosoyama A."/>
            <person name="Horikawa H."/>
            <person name="Wakai S."/>
            <person name="Sasaki K."/>
            <person name="Nishijima K."/>
            <person name="Ataku H."/>
            <person name="Yamazaki J."/>
            <person name="Mise M."/>
            <person name="Yamazaki S."/>
            <person name="Tanikawa S."/>
            <person name="Harayama S."/>
            <person name="Fujita N."/>
        </authorList>
    </citation>
    <scope>NUCLEOTIDE SEQUENCE [LARGE SCALE GENOMIC DNA]</scope>
    <source>
        <strain evidence="2">OS7 ( NBRC 103642)</strain>
    </source>
</reference>
<dbReference type="GeneID" id="37875319"/>
<evidence type="ECO:0000313" key="1">
    <source>
        <dbReference type="EMBL" id="BAP62917.1"/>
    </source>
</evidence>
<organism evidence="1 2">
    <name type="scientific">Methanococcus maripaludis OS7</name>
    <dbReference type="NCBI Taxonomy" id="637915"/>
    <lineage>
        <taxon>Archaea</taxon>
        <taxon>Methanobacteriati</taxon>
        <taxon>Methanobacteriota</taxon>
        <taxon>Methanomada group</taxon>
        <taxon>Methanococci</taxon>
        <taxon>Methanococcales</taxon>
        <taxon>Methanococcaceae</taxon>
        <taxon>Methanococcus</taxon>
    </lineage>
</organism>
<gene>
    <name evidence="1" type="ORF">MMOS7_08310</name>
</gene>
<protein>
    <submittedName>
        <fullName evidence="1">Uncharacterized protein</fullName>
    </submittedName>
</protein>
<dbReference type="RefSeq" id="WP_119720874.1">
    <property type="nucleotide sequence ID" value="NZ_AP011528.1"/>
</dbReference>
<evidence type="ECO:0000313" key="2">
    <source>
        <dbReference type="Proteomes" id="UP000263689"/>
    </source>
</evidence>
<sequence>MRTLANELGYTDERIEELGKKYSMLLFMQKNDIWQTLPKALQNQLRPQIVSDCHEIKHLVEKLVNAVQNDDIIIV</sequence>
<dbReference type="AlphaFoldDB" id="A0A2Z5PSJ7"/>
<dbReference type="Proteomes" id="UP000263689">
    <property type="component" value="Chromosome"/>
</dbReference>
<proteinExistence type="predicted"/>